<evidence type="ECO:0000313" key="4">
    <source>
        <dbReference type="Proteomes" id="UP001218364"/>
    </source>
</evidence>
<reference evidence="1 3" key="1">
    <citation type="submission" date="2016-04" db="EMBL/GenBank/DDBJ databases">
        <authorList>
            <person name="Evans L.H."/>
            <person name="Alamgir A."/>
            <person name="Owens N."/>
            <person name="Weber N.D."/>
            <person name="Virtaneva K."/>
            <person name="Barbian K."/>
            <person name="Babar A."/>
            <person name="Rosenke K."/>
        </authorList>
    </citation>
    <scope>NUCLEOTIDE SEQUENCE [LARGE SCALE GENOMIC DNA]</scope>
    <source>
        <strain evidence="1 3">JL2886</strain>
    </source>
</reference>
<dbReference type="SUPFAM" id="SSF55331">
    <property type="entry name" value="Tautomerase/MIF"/>
    <property type="match status" value="1"/>
</dbReference>
<dbReference type="EMBL" id="JARCJK010000009">
    <property type="protein sequence ID" value="MDE4167345.1"/>
    <property type="molecule type" value="Genomic_DNA"/>
</dbReference>
<keyword evidence="3" id="KW-1185">Reference proteome</keyword>
<evidence type="ECO:0000313" key="1">
    <source>
        <dbReference type="EMBL" id="ANP36666.1"/>
    </source>
</evidence>
<evidence type="ECO:0000313" key="3">
    <source>
        <dbReference type="Proteomes" id="UP000092565"/>
    </source>
</evidence>
<sequence length="130" mass="14290">MPHITVDYSPNVAGYADIAGLCNRLRLAAADTGVLPLAGIRVRAFAATHFSIADGDPQHGYVDIAVRLRGGRDLDTRKRATTEIFEAARRYLEPAMQAHSLALSFEMRDIDPDLSPKCGTIRDHMKKAEQ</sequence>
<dbReference type="InterPro" id="IPR014347">
    <property type="entry name" value="Tautomerase/MIF_sf"/>
</dbReference>
<keyword evidence="1" id="KW-0413">Isomerase</keyword>
<dbReference type="Gene3D" id="3.30.429.10">
    <property type="entry name" value="Macrophage Migration Inhibitory Factor"/>
    <property type="match status" value="1"/>
</dbReference>
<dbReference type="PANTHER" id="PTHR37950">
    <property type="entry name" value="4-HYDROXYPHENYLACETATE CATABOLISM PROTEIN"/>
    <property type="match status" value="1"/>
</dbReference>
<name>A0A1B0ZR71_9RHOB</name>
<dbReference type="InterPro" id="IPR004220">
    <property type="entry name" value="5-COMe_2-OHmuconate_Isoase"/>
</dbReference>
<dbReference type="GO" id="GO:0008704">
    <property type="term" value="F:5-carboxymethyl-2-hydroxymuconate delta-isomerase activity"/>
    <property type="evidence" value="ECO:0007669"/>
    <property type="project" value="InterPro"/>
</dbReference>
<proteinExistence type="predicted"/>
<gene>
    <name evidence="1" type="primary">hpaF,hpcD</name>
    <name evidence="1" type="ORF">JL2886_01758</name>
    <name evidence="2" type="ORF">PXK24_16735</name>
</gene>
<dbReference type="Proteomes" id="UP001218364">
    <property type="component" value="Unassembled WGS sequence"/>
</dbReference>
<dbReference type="PANTHER" id="PTHR37950:SF1">
    <property type="entry name" value="4-HYDROXYPHENYLACETATE CATABOLISM PROTEIN"/>
    <property type="match status" value="1"/>
</dbReference>
<dbReference type="EMBL" id="CP015124">
    <property type="protein sequence ID" value="ANP36666.1"/>
    <property type="molecule type" value="Genomic_DNA"/>
</dbReference>
<dbReference type="RefSeq" id="WP_065271607.1">
    <property type="nucleotide sequence ID" value="NZ_CP015124.1"/>
</dbReference>
<dbReference type="Proteomes" id="UP000092565">
    <property type="component" value="Chromosome"/>
</dbReference>
<dbReference type="AlphaFoldDB" id="A0A1B0ZR71"/>
<reference evidence="2 4" key="2">
    <citation type="submission" date="2023-02" db="EMBL/GenBank/DDBJ databases">
        <title>Population genomics of bacteria associated with diatom.</title>
        <authorList>
            <person name="Xie J."/>
            <person name="Wang H."/>
        </authorList>
    </citation>
    <scope>NUCLEOTIDE SEQUENCE [LARGE SCALE GENOMIC DNA]</scope>
    <source>
        <strain evidence="2 4">PT47_8</strain>
    </source>
</reference>
<dbReference type="OrthoDB" id="9814215at2"/>
<accession>A0A1B0ZR71</accession>
<protein>
    <submittedName>
        <fullName evidence="2">5-carboxymethyl-2-hydroxymuconate Delta-isomerase</fullName>
    </submittedName>
    <submittedName>
        <fullName evidence="1">5-carboxymethyl-2-hydroxymuconate isomerase</fullName>
    </submittedName>
</protein>
<evidence type="ECO:0000313" key="2">
    <source>
        <dbReference type="EMBL" id="MDE4167345.1"/>
    </source>
</evidence>
<dbReference type="PATRIC" id="fig|60890.4.peg.1716"/>
<dbReference type="Pfam" id="PF02962">
    <property type="entry name" value="CHMI"/>
    <property type="match status" value="1"/>
</dbReference>
<dbReference type="CDD" id="cd00580">
    <property type="entry name" value="CHMI"/>
    <property type="match status" value="1"/>
</dbReference>
<organism evidence="1 3">
    <name type="scientific">Phaeobacter gallaeciensis</name>
    <dbReference type="NCBI Taxonomy" id="60890"/>
    <lineage>
        <taxon>Bacteria</taxon>
        <taxon>Pseudomonadati</taxon>
        <taxon>Pseudomonadota</taxon>
        <taxon>Alphaproteobacteria</taxon>
        <taxon>Rhodobacterales</taxon>
        <taxon>Roseobacteraceae</taxon>
        <taxon>Phaeobacter</taxon>
    </lineage>
</organism>